<name>A0ABD1SZ18_9LAMI</name>
<comment type="caution">
    <text evidence="2">The sequence shown here is derived from an EMBL/GenBank/DDBJ whole genome shotgun (WGS) entry which is preliminary data.</text>
</comment>
<keyword evidence="1" id="KW-0732">Signal</keyword>
<dbReference type="Proteomes" id="UP001604336">
    <property type="component" value="Unassembled WGS sequence"/>
</dbReference>
<gene>
    <name evidence="2" type="ORF">Adt_21300</name>
</gene>
<evidence type="ECO:0000313" key="3">
    <source>
        <dbReference type="Proteomes" id="UP001604336"/>
    </source>
</evidence>
<evidence type="ECO:0000313" key="2">
    <source>
        <dbReference type="EMBL" id="KAL2505679.1"/>
    </source>
</evidence>
<dbReference type="EMBL" id="JBFOLK010000006">
    <property type="protein sequence ID" value="KAL2505679.1"/>
    <property type="molecule type" value="Genomic_DNA"/>
</dbReference>
<accession>A0ABD1SZ18</accession>
<proteinExistence type="predicted"/>
<reference evidence="3" key="1">
    <citation type="submission" date="2024-07" db="EMBL/GenBank/DDBJ databases">
        <title>Two chromosome-level genome assemblies of Korean endemic species Abeliophyllum distichum and Forsythia ovata (Oleaceae).</title>
        <authorList>
            <person name="Jang H."/>
        </authorList>
    </citation>
    <scope>NUCLEOTIDE SEQUENCE [LARGE SCALE GENOMIC DNA]</scope>
</reference>
<evidence type="ECO:0000256" key="1">
    <source>
        <dbReference type="SAM" id="SignalP"/>
    </source>
</evidence>
<sequence>MFLRRRTICIYVLFSLLEDVEMQTLQLLEILTRICLQKYLSNPYSYLQLPSKWADKKDKPMAHLLQLLWRVDEESSTTVGPCWRGLGGFLDRDGGGLLLLVEVDIGFAKQGKRVGISQMKT</sequence>
<keyword evidence="3" id="KW-1185">Reference proteome</keyword>
<protein>
    <submittedName>
        <fullName evidence="2">Uncharacterized protein</fullName>
    </submittedName>
</protein>
<dbReference type="AlphaFoldDB" id="A0ABD1SZ18"/>
<organism evidence="2 3">
    <name type="scientific">Abeliophyllum distichum</name>
    <dbReference type="NCBI Taxonomy" id="126358"/>
    <lineage>
        <taxon>Eukaryota</taxon>
        <taxon>Viridiplantae</taxon>
        <taxon>Streptophyta</taxon>
        <taxon>Embryophyta</taxon>
        <taxon>Tracheophyta</taxon>
        <taxon>Spermatophyta</taxon>
        <taxon>Magnoliopsida</taxon>
        <taxon>eudicotyledons</taxon>
        <taxon>Gunneridae</taxon>
        <taxon>Pentapetalae</taxon>
        <taxon>asterids</taxon>
        <taxon>lamiids</taxon>
        <taxon>Lamiales</taxon>
        <taxon>Oleaceae</taxon>
        <taxon>Forsythieae</taxon>
        <taxon>Abeliophyllum</taxon>
    </lineage>
</organism>
<feature type="signal peptide" evidence="1">
    <location>
        <begin position="1"/>
        <end position="22"/>
    </location>
</feature>
<feature type="chain" id="PRO_5044850551" evidence="1">
    <location>
        <begin position="23"/>
        <end position="121"/>
    </location>
</feature>